<protein>
    <submittedName>
        <fullName evidence="1">Uncharacterized protein</fullName>
    </submittedName>
</protein>
<evidence type="ECO:0000313" key="2">
    <source>
        <dbReference type="Proteomes" id="UP001305414"/>
    </source>
</evidence>
<dbReference type="Proteomes" id="UP001305414">
    <property type="component" value="Unassembled WGS sequence"/>
</dbReference>
<name>A0AAN7YUF4_9PEZI</name>
<keyword evidence="2" id="KW-1185">Reference proteome</keyword>
<evidence type="ECO:0000313" key="1">
    <source>
        <dbReference type="EMBL" id="KAK5625040.1"/>
    </source>
</evidence>
<reference evidence="1 2" key="1">
    <citation type="submission" date="2023-10" db="EMBL/GenBank/DDBJ databases">
        <title>Draft genome sequence of Xylaria bambusicola isolate GMP-LS, the root and basal stem rot pathogen of sugarcane in Indonesia.</title>
        <authorList>
            <person name="Selvaraj P."/>
            <person name="Muralishankar V."/>
            <person name="Muruganantham S."/>
            <person name="Sp S."/>
            <person name="Haryani S."/>
            <person name="Lau K.J.X."/>
            <person name="Naqvi N.I."/>
        </authorList>
    </citation>
    <scope>NUCLEOTIDE SEQUENCE [LARGE SCALE GENOMIC DNA]</scope>
    <source>
        <strain evidence="1">GMP-LS</strain>
    </source>
</reference>
<organism evidence="1 2">
    <name type="scientific">Xylaria bambusicola</name>
    <dbReference type="NCBI Taxonomy" id="326684"/>
    <lineage>
        <taxon>Eukaryota</taxon>
        <taxon>Fungi</taxon>
        <taxon>Dikarya</taxon>
        <taxon>Ascomycota</taxon>
        <taxon>Pezizomycotina</taxon>
        <taxon>Sordariomycetes</taxon>
        <taxon>Xylariomycetidae</taxon>
        <taxon>Xylariales</taxon>
        <taxon>Xylariaceae</taxon>
        <taxon>Xylaria</taxon>
    </lineage>
</organism>
<accession>A0AAN7YUF4</accession>
<gene>
    <name evidence="1" type="ORF">RRF57_000756</name>
</gene>
<comment type="caution">
    <text evidence="1">The sequence shown here is derived from an EMBL/GenBank/DDBJ whole genome shotgun (WGS) entry which is preliminary data.</text>
</comment>
<dbReference type="AlphaFoldDB" id="A0AAN7YUF4"/>
<proteinExistence type="predicted"/>
<dbReference type="EMBL" id="JAWHQM010000002">
    <property type="protein sequence ID" value="KAK5625040.1"/>
    <property type="molecule type" value="Genomic_DNA"/>
</dbReference>
<sequence>MSSRLRLSTTESQRKIGNHLRGVAVSVSKTCKPVAKVAFTLFTEAIEGQDIWSCYYQADGTGREERPLRNEQ</sequence>